<reference evidence="14" key="1">
    <citation type="submission" date="2017-02" db="UniProtKB">
        <authorList>
            <consortium name="WormBaseParasite"/>
        </authorList>
    </citation>
    <scope>IDENTIFICATION</scope>
</reference>
<evidence type="ECO:0000256" key="3">
    <source>
        <dbReference type="ARBA" id="ARBA00022614"/>
    </source>
</evidence>
<dbReference type="GO" id="GO:0005930">
    <property type="term" value="C:axoneme"/>
    <property type="evidence" value="ECO:0007669"/>
    <property type="project" value="UniProtKB-SubCell"/>
</dbReference>
<dbReference type="AlphaFoldDB" id="A0A0R3W0Z2"/>
<evidence type="ECO:0000256" key="8">
    <source>
        <dbReference type="ARBA" id="ARBA00023212"/>
    </source>
</evidence>
<keyword evidence="5" id="KW-0677">Repeat</keyword>
<proteinExistence type="inferred from homology"/>
<dbReference type="InterPro" id="IPR032675">
    <property type="entry name" value="LRR_dom_sf"/>
</dbReference>
<evidence type="ECO:0000313" key="14">
    <source>
        <dbReference type="WBParaSite" id="TASK_0000337001-mRNA-1"/>
    </source>
</evidence>
<dbReference type="STRING" id="60517.A0A0R3W0Z2"/>
<evidence type="ECO:0000256" key="1">
    <source>
        <dbReference type="ARBA" id="ARBA00004430"/>
    </source>
</evidence>
<dbReference type="PANTHER" id="PTHR15454:SF73">
    <property type="entry name" value="DYNEIN AXONEMAL LIGHT CHAIN 1"/>
    <property type="match status" value="1"/>
</dbReference>
<dbReference type="InterPro" id="IPR001611">
    <property type="entry name" value="Leu-rich_rpt"/>
</dbReference>
<dbReference type="EMBL" id="UYRS01018297">
    <property type="protein sequence ID" value="VDK31721.1"/>
    <property type="molecule type" value="Genomic_DNA"/>
</dbReference>
<comment type="subcellular location">
    <subcellularLocation>
        <location evidence="1">Cytoplasm</location>
        <location evidence="1">Cytoskeleton</location>
        <location evidence="1">Cilium axoneme</location>
    </subcellularLocation>
</comment>
<dbReference type="Proteomes" id="UP000282613">
    <property type="component" value="Unassembled WGS sequence"/>
</dbReference>
<evidence type="ECO:0000313" key="12">
    <source>
        <dbReference type="EMBL" id="VDK31721.1"/>
    </source>
</evidence>
<sequence>AKATTIKVAIANWEARTNQKASEAIEVKLYAQFPPIEKMDAGLSVLSKCERLSLSSNAIEKISNLHFLKHLRILSLARNNIKNISGLEPLGETLEELWISYNLIEKLKGLSSLKKLRVLYMSNNKVKDWVELLKLNELPSLADLVFVGNPLEEHNQETFRDEAMKKLPKLKKLDGKCWCTFIIAWS</sequence>
<keyword evidence="4" id="KW-0493">Microtubule</keyword>
<dbReference type="Gene3D" id="3.80.10.10">
    <property type="entry name" value="Ribonuclease Inhibitor"/>
    <property type="match status" value="1"/>
</dbReference>
<dbReference type="GO" id="GO:0005874">
    <property type="term" value="C:microtubule"/>
    <property type="evidence" value="ECO:0007669"/>
    <property type="project" value="UniProtKB-KW"/>
</dbReference>
<dbReference type="GO" id="GO:0036158">
    <property type="term" value="P:outer dynein arm assembly"/>
    <property type="evidence" value="ECO:0007669"/>
    <property type="project" value="TreeGrafter"/>
</dbReference>
<dbReference type="InterPro" id="IPR025875">
    <property type="entry name" value="Leu-rich_rpt_4"/>
</dbReference>
<evidence type="ECO:0000313" key="13">
    <source>
        <dbReference type="Proteomes" id="UP000282613"/>
    </source>
</evidence>
<evidence type="ECO:0000256" key="6">
    <source>
        <dbReference type="ARBA" id="ARBA00023017"/>
    </source>
</evidence>
<organism evidence="14">
    <name type="scientific">Taenia asiatica</name>
    <name type="common">Asian tapeworm</name>
    <dbReference type="NCBI Taxonomy" id="60517"/>
    <lineage>
        <taxon>Eukaryota</taxon>
        <taxon>Metazoa</taxon>
        <taxon>Spiralia</taxon>
        <taxon>Lophotrochozoa</taxon>
        <taxon>Platyhelminthes</taxon>
        <taxon>Cestoda</taxon>
        <taxon>Eucestoda</taxon>
        <taxon>Cyclophyllidea</taxon>
        <taxon>Taeniidae</taxon>
        <taxon>Taenia</taxon>
    </lineage>
</organism>
<name>A0A0R3W0Z2_TAEAS</name>
<dbReference type="PANTHER" id="PTHR15454">
    <property type="entry name" value="NISCHARIN RELATED"/>
    <property type="match status" value="1"/>
</dbReference>
<keyword evidence="7" id="KW-0505">Motor protein</keyword>
<keyword evidence="8" id="KW-0206">Cytoskeleton</keyword>
<dbReference type="GO" id="GO:0043014">
    <property type="term" value="F:alpha-tubulin binding"/>
    <property type="evidence" value="ECO:0007669"/>
    <property type="project" value="TreeGrafter"/>
</dbReference>
<evidence type="ECO:0000256" key="7">
    <source>
        <dbReference type="ARBA" id="ARBA00023175"/>
    </source>
</evidence>
<evidence type="ECO:0000256" key="9">
    <source>
        <dbReference type="ARBA" id="ARBA00023273"/>
    </source>
</evidence>
<evidence type="ECO:0000256" key="2">
    <source>
        <dbReference type="ARBA" id="ARBA00022490"/>
    </source>
</evidence>
<evidence type="ECO:0000256" key="5">
    <source>
        <dbReference type="ARBA" id="ARBA00022737"/>
    </source>
</evidence>
<evidence type="ECO:0000256" key="10">
    <source>
        <dbReference type="ARBA" id="ARBA00049659"/>
    </source>
</evidence>
<gene>
    <name evidence="12" type="ORF">TASK_LOCUS3371</name>
</gene>
<protein>
    <recommendedName>
        <fullName evidence="11">Dynein axonemal light chain 1</fullName>
    </recommendedName>
</protein>
<dbReference type="WBParaSite" id="TASK_0000337001-mRNA-1">
    <property type="protein sequence ID" value="TASK_0000337001-mRNA-1"/>
    <property type="gene ID" value="TASK_0000337001"/>
</dbReference>
<dbReference type="GO" id="GO:0030286">
    <property type="term" value="C:dynein complex"/>
    <property type="evidence" value="ECO:0007669"/>
    <property type="project" value="UniProtKB-KW"/>
</dbReference>
<dbReference type="SMART" id="SM00365">
    <property type="entry name" value="LRR_SD22"/>
    <property type="match status" value="4"/>
</dbReference>
<keyword evidence="3" id="KW-0433">Leucine-rich repeat</keyword>
<dbReference type="PROSITE" id="PS51450">
    <property type="entry name" value="LRR"/>
    <property type="match status" value="4"/>
</dbReference>
<dbReference type="SUPFAM" id="SSF52058">
    <property type="entry name" value="L domain-like"/>
    <property type="match status" value="1"/>
</dbReference>
<comment type="similarity">
    <text evidence="10">Belongs to the dynein light chain LC1-type family.</text>
</comment>
<keyword evidence="2" id="KW-0963">Cytoplasm</keyword>
<evidence type="ECO:0000256" key="11">
    <source>
        <dbReference type="ARBA" id="ARBA00049760"/>
    </source>
</evidence>
<keyword evidence="9" id="KW-0966">Cell projection</keyword>
<keyword evidence="6" id="KW-0243">Dynein</keyword>
<dbReference type="GO" id="GO:0045504">
    <property type="term" value="F:dynein heavy chain binding"/>
    <property type="evidence" value="ECO:0007669"/>
    <property type="project" value="TreeGrafter"/>
</dbReference>
<dbReference type="FunFam" id="3.80.10.10:FF:000049">
    <property type="entry name" value="Dynein light chain 1"/>
    <property type="match status" value="1"/>
</dbReference>
<accession>A0A0R3W0Z2</accession>
<dbReference type="Pfam" id="PF12799">
    <property type="entry name" value="LRR_4"/>
    <property type="match status" value="2"/>
</dbReference>
<dbReference type="OrthoDB" id="266138at2759"/>
<keyword evidence="13" id="KW-1185">Reference proteome</keyword>
<reference evidence="12 13" key="2">
    <citation type="submission" date="2018-11" db="EMBL/GenBank/DDBJ databases">
        <authorList>
            <consortium name="Pathogen Informatics"/>
        </authorList>
    </citation>
    <scope>NUCLEOTIDE SEQUENCE [LARGE SCALE GENOMIC DNA]</scope>
</reference>
<evidence type="ECO:0000256" key="4">
    <source>
        <dbReference type="ARBA" id="ARBA00022701"/>
    </source>
</evidence>